<dbReference type="AlphaFoldDB" id="A0A5N3VZL7"/>
<organism evidence="2 3">
    <name type="scientific">Muntiacus reevesi</name>
    <name type="common">Reeves' muntjac</name>
    <name type="synonym">Cervus reevesi</name>
    <dbReference type="NCBI Taxonomy" id="9886"/>
    <lineage>
        <taxon>Eukaryota</taxon>
        <taxon>Metazoa</taxon>
        <taxon>Chordata</taxon>
        <taxon>Craniata</taxon>
        <taxon>Vertebrata</taxon>
        <taxon>Euteleostomi</taxon>
        <taxon>Mammalia</taxon>
        <taxon>Eutheria</taxon>
        <taxon>Laurasiatheria</taxon>
        <taxon>Artiodactyla</taxon>
        <taxon>Ruminantia</taxon>
        <taxon>Pecora</taxon>
        <taxon>Cervidae</taxon>
        <taxon>Muntiacinae</taxon>
        <taxon>Muntiacus</taxon>
    </lineage>
</organism>
<evidence type="ECO:0000256" key="1">
    <source>
        <dbReference type="SAM" id="MobiDB-lite"/>
    </source>
</evidence>
<sequence length="84" mass="9239">ISQFPRHPVPPLLQTQRKKDTPLPLPPPPTWKVQQTLKQPAAEIPEEQTATSLHTHVGRIASLQGSSASPERVFIAMLALLSCQ</sequence>
<gene>
    <name evidence="2" type="ORF">FD755_022296</name>
</gene>
<dbReference type="Proteomes" id="UP000326062">
    <property type="component" value="Chromosome 22"/>
</dbReference>
<comment type="caution">
    <text evidence="2">The sequence shown here is derived from an EMBL/GenBank/DDBJ whole genome shotgun (WGS) entry which is preliminary data.</text>
</comment>
<feature type="non-terminal residue" evidence="2">
    <location>
        <position position="84"/>
    </location>
</feature>
<name>A0A5N3VZL7_MUNRE</name>
<accession>A0A5N3VZL7</accession>
<reference evidence="2 3" key="1">
    <citation type="submission" date="2019-06" db="EMBL/GenBank/DDBJ databases">
        <title>Discovery of a novel chromosome fission-fusion reversal in muntjac.</title>
        <authorList>
            <person name="Mudd A.B."/>
            <person name="Bredeson J.V."/>
            <person name="Baum R."/>
            <person name="Hockemeyer D."/>
            <person name="Rokhsar D.S."/>
        </authorList>
    </citation>
    <scope>NUCLEOTIDE SEQUENCE [LARGE SCALE GENOMIC DNA]</scope>
    <source>
        <strain evidence="2">UCam_UCB_Mr</strain>
        <tissue evidence="2">Fibroblast cell line</tissue>
    </source>
</reference>
<feature type="region of interest" description="Disordered" evidence="1">
    <location>
        <begin position="1"/>
        <end position="28"/>
    </location>
</feature>
<feature type="non-terminal residue" evidence="2">
    <location>
        <position position="1"/>
    </location>
</feature>
<proteinExistence type="predicted"/>
<protein>
    <submittedName>
        <fullName evidence="2">Uncharacterized protein</fullName>
    </submittedName>
</protein>
<evidence type="ECO:0000313" key="2">
    <source>
        <dbReference type="EMBL" id="KAB0354837.1"/>
    </source>
</evidence>
<dbReference type="EMBL" id="VCEB01000022">
    <property type="protein sequence ID" value="KAB0354837.1"/>
    <property type="molecule type" value="Genomic_DNA"/>
</dbReference>
<keyword evidence="3" id="KW-1185">Reference proteome</keyword>
<evidence type="ECO:0000313" key="3">
    <source>
        <dbReference type="Proteomes" id="UP000326062"/>
    </source>
</evidence>